<name>A0A7T0FZN9_9BACT</name>
<dbReference type="EMBL" id="CP048685">
    <property type="protein sequence ID" value="QPJ61519.1"/>
    <property type="molecule type" value="Genomic_DNA"/>
</dbReference>
<protein>
    <submittedName>
        <fullName evidence="1">Uncharacterized protein</fullName>
    </submittedName>
</protein>
<proteinExistence type="predicted"/>
<evidence type="ECO:0000313" key="1">
    <source>
        <dbReference type="EMBL" id="QPJ61519.1"/>
    </source>
</evidence>
<dbReference type="AlphaFoldDB" id="A0A7T0FZN9"/>
<gene>
    <name evidence="1" type="ORF">G3M70_06295</name>
</gene>
<dbReference type="KEGG" id="nli:G3M70_06295"/>
<sequence>MMVPTRSQEVVFWEPRWSGGKSCPLAPRGLMDSKKRDPRNFTLAEWQQDFRSVGTRLNFQTP</sequence>
<evidence type="ECO:0000313" key="2">
    <source>
        <dbReference type="Proteomes" id="UP000594688"/>
    </source>
</evidence>
<organism evidence="1 2">
    <name type="scientific">Candidatus Nitronauta litoralis</name>
    <dbReference type="NCBI Taxonomy" id="2705533"/>
    <lineage>
        <taxon>Bacteria</taxon>
        <taxon>Pseudomonadati</taxon>
        <taxon>Nitrospinota/Tectimicrobiota group</taxon>
        <taxon>Nitrospinota</taxon>
        <taxon>Nitrospinia</taxon>
        <taxon>Nitrospinales</taxon>
        <taxon>Nitrospinaceae</taxon>
        <taxon>Candidatus Nitronauta</taxon>
    </lineage>
</organism>
<reference evidence="1 2" key="1">
    <citation type="submission" date="2020-02" db="EMBL/GenBank/DDBJ databases">
        <title>Genomic and physiological characterization of two novel Nitrospinaceae genera.</title>
        <authorList>
            <person name="Mueller A.J."/>
            <person name="Jung M.-Y."/>
            <person name="Strachan C.R."/>
            <person name="Herbold C.W."/>
            <person name="Kirkegaard R.H."/>
            <person name="Daims H."/>
        </authorList>
    </citation>
    <scope>NUCLEOTIDE SEQUENCE [LARGE SCALE GENOMIC DNA]</scope>
    <source>
        <strain evidence="1">EB</strain>
    </source>
</reference>
<dbReference type="Proteomes" id="UP000594688">
    <property type="component" value="Chromosome"/>
</dbReference>
<accession>A0A7T0FZN9</accession>